<dbReference type="Proteomes" id="UP001595921">
    <property type="component" value="Unassembled WGS sequence"/>
</dbReference>
<dbReference type="Pfam" id="PF06224">
    <property type="entry name" value="AlkZ-like"/>
    <property type="match status" value="1"/>
</dbReference>
<proteinExistence type="predicted"/>
<dbReference type="EMBL" id="JBHSDS010000006">
    <property type="protein sequence ID" value="MFC4358497.1"/>
    <property type="molecule type" value="Genomic_DNA"/>
</dbReference>
<sequence>MTLELSVAAARRLRLRAQGLDRRPDDRVSIADAVAGACGLQAQEKTAAALSVRARCPGTTLADVDDALATDRSVVRTWGPRGTLHLLPTADLPWLLSLFGPTFATRSPEPKRLAELGLDDEAVADAVVVIREAIAADGPLTRDDLAARLETAGVEVPPRSQLVFYLVRRAALWGVICEVGPLGGASAYDLLDESVEADAGRAEGPDREAALTELARRYLAAYGPTSLPDFAAWSGLYAADVRAAWAAVEDERVEVLVEGASAPAAMLAEDVSEIGPVSDTVDAPSDGPAVRLLPGYDTYLLGYAPENRPVPAEHTSTVWPGGGVIRPTVVVDGAVVGTWTLDRTRRTVGVAVEPFEPSEFGSVVAEGVHAEATDVGRFLGAAVDARIAGVDAG</sequence>
<dbReference type="PANTHER" id="PTHR38479">
    <property type="entry name" value="LMO0824 PROTEIN"/>
    <property type="match status" value="1"/>
</dbReference>
<organism evidence="1 2">
    <name type="scientific">Halobium salinum</name>
    <dbReference type="NCBI Taxonomy" id="1364940"/>
    <lineage>
        <taxon>Archaea</taxon>
        <taxon>Methanobacteriati</taxon>
        <taxon>Methanobacteriota</taxon>
        <taxon>Stenosarchaea group</taxon>
        <taxon>Halobacteria</taxon>
        <taxon>Halobacteriales</taxon>
        <taxon>Haloferacaceae</taxon>
        <taxon>Halobium</taxon>
    </lineage>
</organism>
<accession>A0ABD5PCX4</accession>
<keyword evidence="2" id="KW-1185">Reference proteome</keyword>
<name>A0ABD5PCX4_9EURY</name>
<gene>
    <name evidence="1" type="ORF">ACFO0N_11155</name>
</gene>
<dbReference type="RefSeq" id="WP_267623761.1">
    <property type="nucleotide sequence ID" value="NZ_JAODIW010000008.1"/>
</dbReference>
<keyword evidence="1" id="KW-0238">DNA-binding</keyword>
<dbReference type="InterPro" id="IPR009351">
    <property type="entry name" value="AlkZ-like"/>
</dbReference>
<dbReference type="PANTHER" id="PTHR38479:SF2">
    <property type="entry name" value="WINGED HELIX DNA-BINDING DOMAIN-CONTAINING PROTEIN"/>
    <property type="match status" value="1"/>
</dbReference>
<dbReference type="AlphaFoldDB" id="A0ABD5PCX4"/>
<comment type="caution">
    <text evidence="1">The sequence shown here is derived from an EMBL/GenBank/DDBJ whole genome shotgun (WGS) entry which is preliminary data.</text>
</comment>
<evidence type="ECO:0000313" key="2">
    <source>
        <dbReference type="Proteomes" id="UP001595921"/>
    </source>
</evidence>
<protein>
    <submittedName>
        <fullName evidence="1">Winged helix DNA-binding domain-containing protein</fullName>
    </submittedName>
</protein>
<dbReference type="GO" id="GO:0003677">
    <property type="term" value="F:DNA binding"/>
    <property type="evidence" value="ECO:0007669"/>
    <property type="project" value="UniProtKB-KW"/>
</dbReference>
<evidence type="ECO:0000313" key="1">
    <source>
        <dbReference type="EMBL" id="MFC4358497.1"/>
    </source>
</evidence>
<reference evidence="1 2" key="1">
    <citation type="journal article" date="2019" name="Int. J. Syst. Evol. Microbiol.">
        <title>The Global Catalogue of Microorganisms (GCM) 10K type strain sequencing project: providing services to taxonomists for standard genome sequencing and annotation.</title>
        <authorList>
            <consortium name="The Broad Institute Genomics Platform"/>
            <consortium name="The Broad Institute Genome Sequencing Center for Infectious Disease"/>
            <person name="Wu L."/>
            <person name="Ma J."/>
        </authorList>
    </citation>
    <scope>NUCLEOTIDE SEQUENCE [LARGE SCALE GENOMIC DNA]</scope>
    <source>
        <strain evidence="1 2">CGMCC 1.12553</strain>
    </source>
</reference>